<dbReference type="OrthoDB" id="9814359at2"/>
<dbReference type="CDD" id="cd00371">
    <property type="entry name" value="HMA"/>
    <property type="match status" value="1"/>
</dbReference>
<dbReference type="Pfam" id="PF00403">
    <property type="entry name" value="HMA"/>
    <property type="match status" value="1"/>
</dbReference>
<dbReference type="Gene3D" id="3.30.70.100">
    <property type="match status" value="1"/>
</dbReference>
<evidence type="ECO:0000259" key="1">
    <source>
        <dbReference type="PROSITE" id="PS50846"/>
    </source>
</evidence>
<proteinExistence type="predicted"/>
<dbReference type="GO" id="GO:0046872">
    <property type="term" value="F:metal ion binding"/>
    <property type="evidence" value="ECO:0007669"/>
    <property type="project" value="InterPro"/>
</dbReference>
<reference evidence="2 3" key="1">
    <citation type="submission" date="2016-09" db="EMBL/GenBank/DDBJ databases">
        <title>Serratia marcescens MSU-97 and epiphytic antimycotic-producing bacteria.</title>
        <authorList>
            <person name="Matilla M.A."/>
        </authorList>
    </citation>
    <scope>NUCLEOTIDE SEQUENCE [LARGE SCALE GENOMIC DNA]</scope>
    <source>
        <strain evidence="2 3">MSU-97</strain>
    </source>
</reference>
<accession>A0A1Q4P5C0</accession>
<gene>
    <name evidence="2" type="ORF">BHU62_02145</name>
</gene>
<comment type="caution">
    <text evidence="2">The sequence shown here is derived from an EMBL/GenBank/DDBJ whole genome shotgun (WGS) entry which is preliminary data.</text>
</comment>
<name>A0A1Q4P5C0_SERMA</name>
<dbReference type="RefSeq" id="WP_073528941.1">
    <property type="nucleotide sequence ID" value="NZ_MJAO01000002.1"/>
</dbReference>
<dbReference type="InterPro" id="IPR006121">
    <property type="entry name" value="HMA_dom"/>
</dbReference>
<dbReference type="SUPFAM" id="SSF55008">
    <property type="entry name" value="HMA, heavy metal-associated domain"/>
    <property type="match status" value="1"/>
</dbReference>
<dbReference type="AlphaFoldDB" id="A0A1Q4P5C0"/>
<evidence type="ECO:0000313" key="3">
    <source>
        <dbReference type="Proteomes" id="UP000185770"/>
    </source>
</evidence>
<evidence type="ECO:0000313" key="2">
    <source>
        <dbReference type="EMBL" id="OKB68294.1"/>
    </source>
</evidence>
<sequence>MIRFYIPAMTCGGCAGSVTRTLLNVDPQAHIQTDPAKREVRIESALHGEAFLTALGEAGYPPAEPDGSAR</sequence>
<dbReference type="Proteomes" id="UP000185770">
    <property type="component" value="Unassembled WGS sequence"/>
</dbReference>
<protein>
    <submittedName>
        <fullName evidence="2">Heavy metal transport/detoxification protein</fullName>
    </submittedName>
</protein>
<feature type="domain" description="HMA" evidence="1">
    <location>
        <begin position="1"/>
        <end position="63"/>
    </location>
</feature>
<organism evidence="2 3">
    <name type="scientific">Serratia marcescens</name>
    <dbReference type="NCBI Taxonomy" id="615"/>
    <lineage>
        <taxon>Bacteria</taxon>
        <taxon>Pseudomonadati</taxon>
        <taxon>Pseudomonadota</taxon>
        <taxon>Gammaproteobacteria</taxon>
        <taxon>Enterobacterales</taxon>
        <taxon>Yersiniaceae</taxon>
        <taxon>Serratia</taxon>
    </lineage>
</organism>
<dbReference type="InterPro" id="IPR036163">
    <property type="entry name" value="HMA_dom_sf"/>
</dbReference>
<dbReference type="EMBL" id="MJAO01000002">
    <property type="protein sequence ID" value="OKB68294.1"/>
    <property type="molecule type" value="Genomic_DNA"/>
</dbReference>
<dbReference type="PROSITE" id="PS50846">
    <property type="entry name" value="HMA_2"/>
    <property type="match status" value="1"/>
</dbReference>